<reference evidence="1 2" key="1">
    <citation type="journal article" date="2019" name="Commun. Biol.">
        <title>The bagworm genome reveals a unique fibroin gene that provides high tensile strength.</title>
        <authorList>
            <person name="Kono N."/>
            <person name="Nakamura H."/>
            <person name="Ohtoshi R."/>
            <person name="Tomita M."/>
            <person name="Numata K."/>
            <person name="Arakawa K."/>
        </authorList>
    </citation>
    <scope>NUCLEOTIDE SEQUENCE [LARGE SCALE GENOMIC DNA]</scope>
</reference>
<gene>
    <name evidence="1" type="ORF">EVAR_90354_1</name>
</gene>
<evidence type="ECO:0000313" key="2">
    <source>
        <dbReference type="Proteomes" id="UP000299102"/>
    </source>
</evidence>
<evidence type="ECO:0000313" key="1">
    <source>
        <dbReference type="EMBL" id="GBP72171.1"/>
    </source>
</evidence>
<sequence>MGTHRNVQTGRVIIRFTGAIYGFERAAYQALLRQQVNFGDEDVRSALVRKSSDVNTGHDSPRILHYMREPTEPEEDLVRFTSKGACL</sequence>
<dbReference type="EMBL" id="BGZK01001136">
    <property type="protein sequence ID" value="GBP72171.1"/>
    <property type="molecule type" value="Genomic_DNA"/>
</dbReference>
<dbReference type="Proteomes" id="UP000299102">
    <property type="component" value="Unassembled WGS sequence"/>
</dbReference>
<dbReference type="AlphaFoldDB" id="A0A4C1Y7E3"/>
<name>A0A4C1Y7E3_EUMVA</name>
<accession>A0A4C1Y7E3</accession>
<comment type="caution">
    <text evidence="1">The sequence shown here is derived from an EMBL/GenBank/DDBJ whole genome shotgun (WGS) entry which is preliminary data.</text>
</comment>
<keyword evidence="2" id="KW-1185">Reference proteome</keyword>
<proteinExistence type="predicted"/>
<protein>
    <submittedName>
        <fullName evidence="1">Uncharacterized protein</fullName>
    </submittedName>
</protein>
<organism evidence="1 2">
    <name type="scientific">Eumeta variegata</name>
    <name type="common">Bagworm moth</name>
    <name type="synonym">Eumeta japonica</name>
    <dbReference type="NCBI Taxonomy" id="151549"/>
    <lineage>
        <taxon>Eukaryota</taxon>
        <taxon>Metazoa</taxon>
        <taxon>Ecdysozoa</taxon>
        <taxon>Arthropoda</taxon>
        <taxon>Hexapoda</taxon>
        <taxon>Insecta</taxon>
        <taxon>Pterygota</taxon>
        <taxon>Neoptera</taxon>
        <taxon>Endopterygota</taxon>
        <taxon>Lepidoptera</taxon>
        <taxon>Glossata</taxon>
        <taxon>Ditrysia</taxon>
        <taxon>Tineoidea</taxon>
        <taxon>Psychidae</taxon>
        <taxon>Oiketicinae</taxon>
        <taxon>Eumeta</taxon>
    </lineage>
</organism>